<dbReference type="EMBL" id="JACJII010000001">
    <property type="protein sequence ID" value="MBA9007787.1"/>
    <property type="molecule type" value="Genomic_DNA"/>
</dbReference>
<dbReference type="Proteomes" id="UP000539313">
    <property type="component" value="Unassembled WGS sequence"/>
</dbReference>
<sequence length="40" mass="4074">MPPLLLDDEEAMAAAPCLRAGTGHAVTGVEEAALRALAKL</sequence>
<evidence type="ECO:0000313" key="1">
    <source>
        <dbReference type="EMBL" id="MBA9007787.1"/>
    </source>
</evidence>
<organism evidence="1 2">
    <name type="scientific">Thermomonospora cellulosilytica</name>
    <dbReference type="NCBI Taxonomy" id="1411118"/>
    <lineage>
        <taxon>Bacteria</taxon>
        <taxon>Bacillati</taxon>
        <taxon>Actinomycetota</taxon>
        <taxon>Actinomycetes</taxon>
        <taxon>Streptosporangiales</taxon>
        <taxon>Thermomonosporaceae</taxon>
        <taxon>Thermomonospora</taxon>
    </lineage>
</organism>
<evidence type="ECO:0000313" key="2">
    <source>
        <dbReference type="Proteomes" id="UP000539313"/>
    </source>
</evidence>
<proteinExistence type="predicted"/>
<protein>
    <submittedName>
        <fullName evidence="1">Uncharacterized protein</fullName>
    </submittedName>
</protein>
<comment type="caution">
    <text evidence="1">The sequence shown here is derived from an EMBL/GenBank/DDBJ whole genome shotgun (WGS) entry which is preliminary data.</text>
</comment>
<accession>A0A7W3RC65</accession>
<reference evidence="1 2" key="1">
    <citation type="submission" date="2020-08" db="EMBL/GenBank/DDBJ databases">
        <title>Sequencing the genomes of 1000 actinobacteria strains.</title>
        <authorList>
            <person name="Klenk H.-P."/>
        </authorList>
    </citation>
    <scope>NUCLEOTIDE SEQUENCE [LARGE SCALE GENOMIC DNA]</scope>
    <source>
        <strain evidence="1 2">DSM 45823</strain>
    </source>
</reference>
<keyword evidence="2" id="KW-1185">Reference proteome</keyword>
<name>A0A7W3RC65_9ACTN</name>
<gene>
    <name evidence="1" type="ORF">HNR21_006669</name>
</gene>
<dbReference type="AlphaFoldDB" id="A0A7W3RC65"/>